<dbReference type="PANTHER" id="PTHR47534">
    <property type="entry name" value="YALI0E05731P"/>
    <property type="match status" value="1"/>
</dbReference>
<accession>A0AAD6ZN56</accession>
<dbReference type="InterPro" id="IPR002347">
    <property type="entry name" value="SDR_fam"/>
</dbReference>
<sequence length="311" mass="34212">MPSLAAAKASNSTFRLAYLPVAVFIGGTSGIGRAMVEAFAQYTKGNAHIVIVGRNKAAAESILASLPTPSPPQAGWQHEFVPCDASLMKNIGASTDGLLKRIPKINFLVISSGYCSILGRKDTEEGIDEQLALRYYGRWKLISDLLPALREANSAGEVSQVMSVLDPVNGIPVPDLNDFGLKRKYSGVTAIRVTLTYMDMALEEFALRDPEIAFTHITPGFVKTPMLDSKDWGIYSYLFKPLVWLAAISPAVCAEHMLFALFDVERRGFIRRGAKGDDIGMKKYFGTPEGRKKLWEHTVQEVDVEHRASKE</sequence>
<dbReference type="Pfam" id="PF00106">
    <property type="entry name" value="adh_short"/>
    <property type="match status" value="1"/>
</dbReference>
<evidence type="ECO:0000313" key="2">
    <source>
        <dbReference type="EMBL" id="KAJ7328733.1"/>
    </source>
</evidence>
<dbReference type="Proteomes" id="UP001218218">
    <property type="component" value="Unassembled WGS sequence"/>
</dbReference>
<name>A0AAD6ZN56_9AGAR</name>
<reference evidence="2" key="1">
    <citation type="submission" date="2023-03" db="EMBL/GenBank/DDBJ databases">
        <title>Massive genome expansion in bonnet fungi (Mycena s.s.) driven by repeated elements and novel gene families across ecological guilds.</title>
        <authorList>
            <consortium name="Lawrence Berkeley National Laboratory"/>
            <person name="Harder C.B."/>
            <person name="Miyauchi S."/>
            <person name="Viragh M."/>
            <person name="Kuo A."/>
            <person name="Thoen E."/>
            <person name="Andreopoulos B."/>
            <person name="Lu D."/>
            <person name="Skrede I."/>
            <person name="Drula E."/>
            <person name="Henrissat B."/>
            <person name="Morin E."/>
            <person name="Kohler A."/>
            <person name="Barry K."/>
            <person name="LaButti K."/>
            <person name="Morin E."/>
            <person name="Salamov A."/>
            <person name="Lipzen A."/>
            <person name="Mereny Z."/>
            <person name="Hegedus B."/>
            <person name="Baldrian P."/>
            <person name="Stursova M."/>
            <person name="Weitz H."/>
            <person name="Taylor A."/>
            <person name="Grigoriev I.V."/>
            <person name="Nagy L.G."/>
            <person name="Martin F."/>
            <person name="Kauserud H."/>
        </authorList>
    </citation>
    <scope>NUCLEOTIDE SEQUENCE</scope>
    <source>
        <strain evidence="2">CBHHK002</strain>
    </source>
</reference>
<dbReference type="GO" id="GO:0016491">
    <property type="term" value="F:oxidoreductase activity"/>
    <property type="evidence" value="ECO:0007669"/>
    <property type="project" value="UniProtKB-KW"/>
</dbReference>
<dbReference type="PANTHER" id="PTHR47534:SF3">
    <property type="entry name" value="ALCOHOL DEHYDROGENASE-LIKE C-TERMINAL DOMAIN-CONTAINING PROTEIN"/>
    <property type="match status" value="1"/>
</dbReference>
<dbReference type="InterPro" id="IPR036291">
    <property type="entry name" value="NAD(P)-bd_dom_sf"/>
</dbReference>
<keyword evidence="3" id="KW-1185">Reference proteome</keyword>
<protein>
    <recommendedName>
        <fullName evidence="4">NAD(P)-binding protein</fullName>
    </recommendedName>
</protein>
<dbReference type="SUPFAM" id="SSF51735">
    <property type="entry name" value="NAD(P)-binding Rossmann-fold domains"/>
    <property type="match status" value="1"/>
</dbReference>
<evidence type="ECO:0008006" key="4">
    <source>
        <dbReference type="Google" id="ProtNLM"/>
    </source>
</evidence>
<evidence type="ECO:0000313" key="3">
    <source>
        <dbReference type="Proteomes" id="UP001218218"/>
    </source>
</evidence>
<dbReference type="EMBL" id="JARIHO010000038">
    <property type="protein sequence ID" value="KAJ7328733.1"/>
    <property type="molecule type" value="Genomic_DNA"/>
</dbReference>
<keyword evidence="1" id="KW-0560">Oxidoreductase</keyword>
<gene>
    <name evidence="2" type="ORF">DFH08DRAFT_315288</name>
</gene>
<dbReference type="PRINTS" id="PR00081">
    <property type="entry name" value="GDHRDH"/>
</dbReference>
<dbReference type="Gene3D" id="3.40.50.720">
    <property type="entry name" value="NAD(P)-binding Rossmann-like Domain"/>
    <property type="match status" value="1"/>
</dbReference>
<proteinExistence type="predicted"/>
<dbReference type="AlphaFoldDB" id="A0AAD6ZN56"/>
<dbReference type="InterPro" id="IPR052228">
    <property type="entry name" value="Sec_Metab_Biosynth_Oxidored"/>
</dbReference>
<evidence type="ECO:0000256" key="1">
    <source>
        <dbReference type="ARBA" id="ARBA00023002"/>
    </source>
</evidence>
<organism evidence="2 3">
    <name type="scientific">Mycena albidolilacea</name>
    <dbReference type="NCBI Taxonomy" id="1033008"/>
    <lineage>
        <taxon>Eukaryota</taxon>
        <taxon>Fungi</taxon>
        <taxon>Dikarya</taxon>
        <taxon>Basidiomycota</taxon>
        <taxon>Agaricomycotina</taxon>
        <taxon>Agaricomycetes</taxon>
        <taxon>Agaricomycetidae</taxon>
        <taxon>Agaricales</taxon>
        <taxon>Marasmiineae</taxon>
        <taxon>Mycenaceae</taxon>
        <taxon>Mycena</taxon>
    </lineage>
</organism>
<comment type="caution">
    <text evidence="2">The sequence shown here is derived from an EMBL/GenBank/DDBJ whole genome shotgun (WGS) entry which is preliminary data.</text>
</comment>